<sequence>MDPVNIPNIPDGPEMHPAGSSGVQETPHPSGPRAPQSRPPGLPAYDSVSIVTTGPLNDTDSIHTAHPVADGDSIQTAHPAYDTDSTQTAHLTCDTDSNRTLNPAYDTDSTRALHPAYGLEHLSAEGGTGPAGAEGTTCTTSNAVNPSEEPPPYTPPDPKLAYLIYPPPLPHYPNHPVIACQPGANPPAFYQPSFLPPSTYPSYAIYMNGPPLGEEQQPLPKDYLVESLLVTIFCCLMSGLVALMYSYETRAALARGDIREGERASQKARLLVMFSLMFGVFVFVGWIIYVVIVVCA</sequence>
<dbReference type="PANTHER" id="PTHR14948">
    <property type="entry name" value="NG5"/>
    <property type="match status" value="1"/>
</dbReference>
<evidence type="ECO:0000256" key="2">
    <source>
        <dbReference type="ARBA" id="ARBA00006843"/>
    </source>
</evidence>
<dbReference type="OrthoDB" id="6083617at2759"/>
<feature type="compositionally biased region" description="Pro residues" evidence="6">
    <location>
        <begin position="29"/>
        <end position="42"/>
    </location>
</feature>
<dbReference type="PANTHER" id="PTHR14948:SF18">
    <property type="entry name" value="PROLINE RICH TRANSMEMBRANE PROTEIN 1B"/>
    <property type="match status" value="1"/>
</dbReference>
<comment type="caution">
    <text evidence="8">The sequence shown here is derived from an EMBL/GenBank/DDBJ whole genome shotgun (WGS) entry which is preliminary data.</text>
</comment>
<feature type="region of interest" description="Disordered" evidence="6">
    <location>
        <begin position="1"/>
        <end position="77"/>
    </location>
</feature>
<dbReference type="Proteomes" id="UP000752171">
    <property type="component" value="Unassembled WGS sequence"/>
</dbReference>
<evidence type="ECO:0000256" key="6">
    <source>
        <dbReference type="SAM" id="MobiDB-lite"/>
    </source>
</evidence>
<keyword evidence="3 7" id="KW-0812">Transmembrane</keyword>
<proteinExistence type="inferred from homology"/>
<evidence type="ECO:0000256" key="5">
    <source>
        <dbReference type="ARBA" id="ARBA00023136"/>
    </source>
</evidence>
<reference evidence="8 9" key="1">
    <citation type="submission" date="2021-07" db="EMBL/GenBank/DDBJ databases">
        <authorList>
            <person name="Imarazene B."/>
            <person name="Zahm M."/>
            <person name="Klopp C."/>
            <person name="Cabau C."/>
            <person name="Beille S."/>
            <person name="Jouanno E."/>
            <person name="Castinel A."/>
            <person name="Lluch J."/>
            <person name="Gil L."/>
            <person name="Kuchtly C."/>
            <person name="Lopez Roques C."/>
            <person name="Donnadieu C."/>
            <person name="Parrinello H."/>
            <person name="Journot L."/>
            <person name="Du K."/>
            <person name="Schartl M."/>
            <person name="Retaux S."/>
            <person name="Guiguen Y."/>
        </authorList>
    </citation>
    <scope>NUCLEOTIDE SEQUENCE [LARGE SCALE GENOMIC DNA]</scope>
    <source>
        <strain evidence="8">Pach_M1</strain>
        <tissue evidence="8">Testis</tissue>
    </source>
</reference>
<dbReference type="EMBL" id="JAICCE010000012">
    <property type="protein sequence ID" value="KAG9269973.1"/>
    <property type="molecule type" value="Genomic_DNA"/>
</dbReference>
<feature type="region of interest" description="Disordered" evidence="6">
    <location>
        <begin position="121"/>
        <end position="158"/>
    </location>
</feature>
<evidence type="ECO:0000256" key="1">
    <source>
        <dbReference type="ARBA" id="ARBA00004370"/>
    </source>
</evidence>
<dbReference type="Pfam" id="PF04505">
    <property type="entry name" value="CD225"/>
    <property type="match status" value="1"/>
</dbReference>
<dbReference type="InterPro" id="IPR007593">
    <property type="entry name" value="CD225/Dispanin_fam"/>
</dbReference>
<comment type="similarity">
    <text evidence="2">Belongs to the CD225/Dispanin family.</text>
</comment>
<accession>A0A8T2LDX7</accession>
<evidence type="ECO:0000313" key="9">
    <source>
        <dbReference type="Proteomes" id="UP000752171"/>
    </source>
</evidence>
<keyword evidence="4 7" id="KW-1133">Transmembrane helix</keyword>
<feature type="transmembrane region" description="Helical" evidence="7">
    <location>
        <begin position="228"/>
        <end position="247"/>
    </location>
</feature>
<keyword evidence="5 7" id="KW-0472">Membrane</keyword>
<protein>
    <submittedName>
        <fullName evidence="8">Proline-rich transmembrane protein 1-like</fullName>
    </submittedName>
</protein>
<comment type="subcellular location">
    <subcellularLocation>
        <location evidence="1">Membrane</location>
    </subcellularLocation>
</comment>
<organism evidence="8 9">
    <name type="scientific">Astyanax mexicanus</name>
    <name type="common">Blind cave fish</name>
    <name type="synonym">Astyanax fasciatus mexicanus</name>
    <dbReference type="NCBI Taxonomy" id="7994"/>
    <lineage>
        <taxon>Eukaryota</taxon>
        <taxon>Metazoa</taxon>
        <taxon>Chordata</taxon>
        <taxon>Craniata</taxon>
        <taxon>Vertebrata</taxon>
        <taxon>Euteleostomi</taxon>
        <taxon>Actinopterygii</taxon>
        <taxon>Neopterygii</taxon>
        <taxon>Teleostei</taxon>
        <taxon>Ostariophysi</taxon>
        <taxon>Characiformes</taxon>
        <taxon>Characoidei</taxon>
        <taxon>Acestrorhamphidae</taxon>
        <taxon>Acestrorhamphinae</taxon>
        <taxon>Astyanax</taxon>
    </lineage>
</organism>
<feature type="compositionally biased region" description="Pro residues" evidence="6">
    <location>
        <begin position="148"/>
        <end position="158"/>
    </location>
</feature>
<feature type="compositionally biased region" description="Polar residues" evidence="6">
    <location>
        <begin position="49"/>
        <end position="59"/>
    </location>
</feature>
<evidence type="ECO:0000256" key="3">
    <source>
        <dbReference type="ARBA" id="ARBA00022692"/>
    </source>
</evidence>
<evidence type="ECO:0000313" key="8">
    <source>
        <dbReference type="EMBL" id="KAG9269973.1"/>
    </source>
</evidence>
<dbReference type="AlphaFoldDB" id="A0A8T2LDX7"/>
<evidence type="ECO:0000256" key="7">
    <source>
        <dbReference type="SAM" id="Phobius"/>
    </source>
</evidence>
<dbReference type="InterPro" id="IPR051423">
    <property type="entry name" value="CD225/Dispanin"/>
</dbReference>
<feature type="transmembrane region" description="Helical" evidence="7">
    <location>
        <begin position="268"/>
        <end position="292"/>
    </location>
</feature>
<name>A0A8T2LDX7_ASTMX</name>
<dbReference type="GO" id="GO:0016020">
    <property type="term" value="C:membrane"/>
    <property type="evidence" value="ECO:0007669"/>
    <property type="project" value="UniProtKB-SubCell"/>
</dbReference>
<evidence type="ECO:0000256" key="4">
    <source>
        <dbReference type="ARBA" id="ARBA00022989"/>
    </source>
</evidence>
<gene>
    <name evidence="8" type="primary">PRRT1B</name>
    <name evidence="8" type="ORF">AMEX_G14879</name>
</gene>